<name>A0ABT7FZ43_9CORY</name>
<keyword evidence="4" id="KW-1185">Reference proteome</keyword>
<dbReference type="InterPro" id="IPR002882">
    <property type="entry name" value="CofD"/>
</dbReference>
<dbReference type="CDD" id="cd07187">
    <property type="entry name" value="YvcK_like"/>
    <property type="match status" value="1"/>
</dbReference>
<dbReference type="SUPFAM" id="SSF142338">
    <property type="entry name" value="CofD-like"/>
    <property type="match status" value="1"/>
</dbReference>
<dbReference type="RefSeq" id="WP_126843770.1">
    <property type="nucleotide sequence ID" value="NZ_CABIYR010000002.1"/>
</dbReference>
<gene>
    <name evidence="3" type="primary">yvcK</name>
    <name evidence="3" type="ORF">QPX45_00470</name>
</gene>
<organism evidence="3 4">
    <name type="scientific">Corynebacterium propinquum</name>
    <dbReference type="NCBI Taxonomy" id="43769"/>
    <lineage>
        <taxon>Bacteria</taxon>
        <taxon>Bacillati</taxon>
        <taxon>Actinomycetota</taxon>
        <taxon>Actinomycetes</taxon>
        <taxon>Mycobacteriales</taxon>
        <taxon>Corynebacteriaceae</taxon>
        <taxon>Corynebacterium</taxon>
    </lineage>
</organism>
<proteinExistence type="inferred from homology"/>
<dbReference type="InterPro" id="IPR038136">
    <property type="entry name" value="CofD-like_dom_sf"/>
</dbReference>
<evidence type="ECO:0000256" key="1">
    <source>
        <dbReference type="ARBA" id="ARBA00022490"/>
    </source>
</evidence>
<dbReference type="HAMAP" id="MF_00973">
    <property type="entry name" value="Gluconeogen_factor"/>
    <property type="match status" value="1"/>
</dbReference>
<dbReference type="PANTHER" id="PTHR30135:SF3">
    <property type="entry name" value="GLUCONEOGENESIS FACTOR-RELATED"/>
    <property type="match status" value="1"/>
</dbReference>
<protein>
    <recommendedName>
        <fullName evidence="2">Putative gluconeogenesis factor</fullName>
    </recommendedName>
</protein>
<evidence type="ECO:0000313" key="3">
    <source>
        <dbReference type="EMBL" id="MDK4299736.1"/>
    </source>
</evidence>
<sequence length="349" mass="37521">MVSTPPPVPETPANEQFHSDRHLPERIASLGGGHGLFQTLKAARRLGAEHISAIVTVADDGGSSGRLRKEFDMIPPGDLRMALVALSVSDSEEAKFWEQTLQHRFGGSGALAGHALGNLLITALKEILGQEQAALDAVTRLTGAQGRVLPVCTEPLDIQADVSGLDEDPRVMRSVRGQVAVASTPGQVRRVSVIPSNPQINPAALKAIADAELVTIGPGSWFSSVIPHLVLPEIVRAINECSGLRVLVLNLNGEPGETQGFSYERHIHVLAQHAPGLHVDVVICDSASVTSEAEREYLRKAARILQAEMVFADVREIDEAGRESSRHEEAKLADTLHEVYAKFLVNRAT</sequence>
<dbReference type="NCBIfam" id="TIGR01826">
    <property type="entry name" value="CofD_related"/>
    <property type="match status" value="1"/>
</dbReference>
<comment type="function">
    <text evidence="2">Required for morphogenesis under gluconeogenic growth conditions.</text>
</comment>
<dbReference type="PANTHER" id="PTHR30135">
    <property type="entry name" value="UNCHARACTERIZED PROTEIN YVCK-RELATED"/>
    <property type="match status" value="1"/>
</dbReference>
<comment type="caution">
    <text evidence="3">The sequence shown here is derived from an EMBL/GenBank/DDBJ whole genome shotgun (WGS) entry which is preliminary data.</text>
</comment>
<evidence type="ECO:0000313" key="4">
    <source>
        <dbReference type="Proteomes" id="UP001243856"/>
    </source>
</evidence>
<dbReference type="Pfam" id="PF01933">
    <property type="entry name" value="CofD"/>
    <property type="match status" value="1"/>
</dbReference>
<dbReference type="Gene3D" id="3.40.50.10680">
    <property type="entry name" value="CofD-like domains"/>
    <property type="match status" value="1"/>
</dbReference>
<dbReference type="Proteomes" id="UP001243856">
    <property type="component" value="Unassembled WGS sequence"/>
</dbReference>
<comment type="subcellular location">
    <subcellularLocation>
        <location evidence="2">Cytoplasm</location>
    </subcellularLocation>
</comment>
<evidence type="ECO:0000256" key="2">
    <source>
        <dbReference type="HAMAP-Rule" id="MF_00973"/>
    </source>
</evidence>
<comment type="similarity">
    <text evidence="2">Belongs to the gluconeogenesis factor family.</text>
</comment>
<accession>A0ABT7FZ43</accession>
<dbReference type="EMBL" id="JASNVK010000001">
    <property type="protein sequence ID" value="MDK4299736.1"/>
    <property type="molecule type" value="Genomic_DNA"/>
</dbReference>
<reference evidence="3 4" key="1">
    <citation type="submission" date="2023-05" db="EMBL/GenBank/DDBJ databases">
        <title>Metabolic capabilities are highly conserved among human nasal-associated Corynebacterium species in pangenomic analyses.</title>
        <authorList>
            <person name="Tran T.H."/>
            <person name="Roberts A.Q."/>
            <person name="Escapa I.F."/>
            <person name="Gao W."/>
            <person name="Conlan S."/>
            <person name="Kong H."/>
            <person name="Segre J.A."/>
            <person name="Kelly M.S."/>
            <person name="Lemon K.P."/>
        </authorList>
    </citation>
    <scope>NUCLEOTIDE SEQUENCE [LARGE SCALE GENOMIC DNA]</scope>
    <source>
        <strain evidence="3 4">KPL2811</strain>
    </source>
</reference>
<keyword evidence="1 2" id="KW-0963">Cytoplasm</keyword>
<dbReference type="InterPro" id="IPR010119">
    <property type="entry name" value="Gluconeogen_factor"/>
</dbReference>